<name>A0A158M6D9_9BORD</name>
<evidence type="ECO:0000256" key="2">
    <source>
        <dbReference type="SAM" id="MobiDB-lite"/>
    </source>
</evidence>
<dbReference type="PATRIC" id="fig|1331206.3.peg.1626"/>
<reference evidence="6 7" key="1">
    <citation type="submission" date="2014-03" db="EMBL/GenBank/DDBJ databases">
        <title>Genome sequence of Bordetella holmseii.</title>
        <authorList>
            <person name="Harvill E."/>
            <person name="Goodfield L.L."/>
            <person name="Ivanov Y."/>
            <person name="Meyer J.A."/>
            <person name="Newth C."/>
            <person name="Cassiday P."/>
            <person name="Tondella M.L."/>
            <person name="Liao P."/>
            <person name="Zimmerman J."/>
            <person name="Meert K."/>
            <person name="Wessel D."/>
            <person name="Berger J."/>
            <person name="Dean J.M."/>
            <person name="Holubkov R."/>
            <person name="Burr J."/>
            <person name="Liu T."/>
            <person name="Brinkac L.M."/>
            <person name="Sanka R."/>
            <person name="Kim M."/>
            <person name="Losada L."/>
        </authorList>
    </citation>
    <scope>NUCLEOTIDE SEQUENCE [LARGE SCALE GENOMIC DNA]</scope>
    <source>
        <strain evidence="6 7">CDC-H585-BH</strain>
    </source>
</reference>
<evidence type="ECO:0000259" key="5">
    <source>
        <dbReference type="Pfam" id="PF17936"/>
    </source>
</evidence>
<dbReference type="InterPro" id="IPR041498">
    <property type="entry name" value="Big_6"/>
</dbReference>
<dbReference type="GO" id="GO:0009279">
    <property type="term" value="C:cell outer membrane"/>
    <property type="evidence" value="ECO:0007669"/>
    <property type="project" value="TreeGrafter"/>
</dbReference>
<feature type="domain" description="Inverse autotransporter beta-domain" evidence="3">
    <location>
        <begin position="97"/>
        <end position="381"/>
    </location>
</feature>
<evidence type="ECO:0000259" key="4">
    <source>
        <dbReference type="Pfam" id="PF13018"/>
    </source>
</evidence>
<dbReference type="GeneID" id="93119563"/>
<dbReference type="EMBL" id="JFZZ01000061">
    <property type="protein sequence ID" value="KAK95259.1"/>
    <property type="molecule type" value="Genomic_DNA"/>
</dbReference>
<gene>
    <name evidence="6" type="ORF">L497_1628</name>
</gene>
<comment type="similarity">
    <text evidence="1">Belongs to the intimin/invasin family.</text>
</comment>
<accession>A0A158M6D9</accession>
<feature type="domain" description="Bacterial Ig" evidence="5">
    <location>
        <begin position="1034"/>
        <end position="1099"/>
    </location>
</feature>
<dbReference type="Gene3D" id="2.40.160.160">
    <property type="entry name" value="Inverse autotransporter, beta-domain"/>
    <property type="match status" value="1"/>
</dbReference>
<dbReference type="Proteomes" id="UP000026682">
    <property type="component" value="Unassembled WGS sequence"/>
</dbReference>
<feature type="region of interest" description="Disordered" evidence="2">
    <location>
        <begin position="907"/>
        <end position="932"/>
    </location>
</feature>
<dbReference type="InterPro" id="IPR013783">
    <property type="entry name" value="Ig-like_fold"/>
</dbReference>
<dbReference type="InterPro" id="IPR038177">
    <property type="entry name" value="IAT_beta_sf"/>
</dbReference>
<evidence type="ECO:0000313" key="6">
    <source>
        <dbReference type="EMBL" id="KAK95259.1"/>
    </source>
</evidence>
<dbReference type="InterPro" id="IPR024973">
    <property type="entry name" value="ESPR"/>
</dbReference>
<feature type="domain" description="Bacterial Ig" evidence="5">
    <location>
        <begin position="747"/>
        <end position="826"/>
    </location>
</feature>
<evidence type="ECO:0000259" key="3">
    <source>
        <dbReference type="Pfam" id="PF11924"/>
    </source>
</evidence>
<dbReference type="RefSeq" id="WP_025341469.1">
    <property type="nucleotide sequence ID" value="NZ_JFZZ01000061.1"/>
</dbReference>
<dbReference type="Pfam" id="PF13018">
    <property type="entry name" value="ESPR"/>
    <property type="match status" value="1"/>
</dbReference>
<sequence>MNKNIYRLVWSRARGAWVVAGEWARAMGKAGGQRRRMRPRLRQTTAAMISGSLLAQALLPVSVAAQGIPTLGPTRPSPQEASAAEDRSWEHRLAAQAQSLAQAQAEREPGARLDADYLKREAQAQANDVLRGGVSLARESGLPFLRNLQGAVNVDFDSGRSSVQLNTIDEVFRAGPATGLVQVGAHNQNSRPTGNVGAVYRHEVHEALMVGANGFLDYEFGKQHLRGSLGIEAIAPEFSLHGNVYVPISGWKGAKRDNRREEKPASGMDVGVQYSPAFAPGLSLKTSYFRWNGAHVDYYDSGRSQAGAKGFKVGVEYRPVPVLSLGLEQTQVMGGGGQTRLQLGLSVNLSEPLSKQLRRPDSDAPVFSLDGRRHTLVERENRIVLKTRRKQIVLPLTVTSVSTRQADGRITISGLTHAGATVTVRLPDGSTGVAGADAAGRFTYLSAEDQPSGLIVLRARNAEGDSSREVSYQYVDEVRPGSLRVAVTSLVTQPVVRSLEVSGRTEPQADVQVSFPNGESIAAKADDQGMFKVRSKREVKQGQVVVQATHPQTGMRVSTSTHYQPPSVQAPTIETVVTEAKTGRVTVTGKADPGARVDVRFPDGSSQRTVAGKDGMYQVVSAGDMVSGDIRAQATGQDGSTSPVAVQAYDDAQDTTPPEAPEIRLITTDDASGRVAVNGRAERGADVTVNFPDGTVQRVVAADDGSYRVVSETDMVAGDIQVVAADAAGNKSAVSTHRYVDVVDKTAPAAPIITAVTENPADGRLTVAGKAEPGAQIDIVFPDGTLAQVVAGDDGSYEATSTRDMVSGGIDVRAKDKVGNLSEVTTRHFDDRVDKTAPAEPTITTVVTDPATGRVTVSGKTEPKAQVTVSFPDSTVAQGVAGDDGMFSVTSAGDMVGGDIRVQAVDQAGNQSPQARQRYDDAPDTTPPAPPSITSVVTDPKTGRVTVKGSSEAGAEVTVTFPGGASQKVRAGADGSYSAKSAEDVMTGTIQVEAADLAGNKSPRMTHEYMDTVDKTAPDVDIDRLEEDRSTGRVTVIGTGEPGARVMVTFPDDSTKTGDIDASGNFRVESDNDLETGYIEVTSQDKAGNTSRVSRVLHTDKVDKTAPAAPIIAEVTTDPTSGRVTVKGQTERGAQVEIDFPDGSKQTGTADGSGNFSVTSANDQPSGQITATASDKARNRSAPATRQYTDTVDKDAPDMPTIADAVTDMTTGQVTVTGKAEAEATVTVSFPGGGSKTVQAGKDGRYSVQSDDDVPAGTITVTARDAAGNTSQPTKKNYTDSFAQTHRISRLDTNPQNGIVTVSGKAQPNEALVLRLPNGDEVSLSAQTDGSFTASSTTDVPAGEVQLLSRANGQQTVLAKRAYTDTFTKGRSDPSLSTAIQYRFFGVRPQETSATLMSLYMATFRKGPPVVQILDASQQDKELAKRAAKAFTLKIVPDYNQQKYDVQVSWPAGTFTDADTGRLTNLKVKIFDTGTGNYLATRGQIYFEPPHN</sequence>
<dbReference type="Pfam" id="PF17936">
    <property type="entry name" value="Big_6"/>
    <property type="match status" value="7"/>
</dbReference>
<feature type="compositionally biased region" description="Polar residues" evidence="2">
    <location>
        <begin position="1144"/>
        <end position="1173"/>
    </location>
</feature>
<evidence type="ECO:0000313" key="7">
    <source>
        <dbReference type="Proteomes" id="UP000026682"/>
    </source>
</evidence>
<dbReference type="InterPro" id="IPR024519">
    <property type="entry name" value="IAT_beta"/>
</dbReference>
<organism evidence="6 7">
    <name type="scientific">Bordetella holmesii CDC-H585-BH</name>
    <dbReference type="NCBI Taxonomy" id="1331206"/>
    <lineage>
        <taxon>Bacteria</taxon>
        <taxon>Pseudomonadati</taxon>
        <taxon>Pseudomonadota</taxon>
        <taxon>Betaproteobacteria</taxon>
        <taxon>Burkholderiales</taxon>
        <taxon>Alcaligenaceae</taxon>
        <taxon>Bordetella</taxon>
    </lineage>
</organism>
<feature type="domain" description="Bacterial Ig" evidence="5">
    <location>
        <begin position="1196"/>
        <end position="1280"/>
    </location>
</feature>
<dbReference type="InterPro" id="IPR051715">
    <property type="entry name" value="Intimin-Invasin_domain"/>
</dbReference>
<proteinExistence type="inferred from homology"/>
<protein>
    <submittedName>
        <fullName evidence="6">PF11924 family protein</fullName>
    </submittedName>
</protein>
<feature type="domain" description="Bacterial Ig" evidence="5">
    <location>
        <begin position="658"/>
        <end position="737"/>
    </location>
</feature>
<feature type="region of interest" description="Disordered" evidence="2">
    <location>
        <begin position="1120"/>
        <end position="1197"/>
    </location>
</feature>
<evidence type="ECO:0000256" key="1">
    <source>
        <dbReference type="ARBA" id="ARBA00010116"/>
    </source>
</evidence>
<dbReference type="Gene3D" id="2.60.40.10">
    <property type="entry name" value="Immunoglobulins"/>
    <property type="match status" value="10"/>
</dbReference>
<feature type="domain" description="ESPR" evidence="4">
    <location>
        <begin position="1"/>
        <end position="37"/>
    </location>
</feature>
<dbReference type="STRING" id="35814.BBB42_11410"/>
<dbReference type="PANTHER" id="PTHR39576">
    <property type="entry name" value="ATTACHING AND EFFACING PROTEIN HOMOLOG-RELATED-RELATED"/>
    <property type="match status" value="1"/>
</dbReference>
<comment type="caution">
    <text evidence="6">The sequence shown here is derived from an EMBL/GenBank/DDBJ whole genome shotgun (WGS) entry which is preliminary data.</text>
</comment>
<feature type="domain" description="Bacterial Ig" evidence="5">
    <location>
        <begin position="930"/>
        <end position="1009"/>
    </location>
</feature>
<feature type="region of interest" description="Disordered" evidence="2">
    <location>
        <begin position="69"/>
        <end position="88"/>
    </location>
</feature>
<feature type="domain" description="Bacterial Ig" evidence="5">
    <location>
        <begin position="1106"/>
        <end position="1190"/>
    </location>
</feature>
<dbReference type="PANTHER" id="PTHR39576:SF2">
    <property type="entry name" value="ATTACHING AND EFFACING PROTEIN HOMOLOG-RELATED"/>
    <property type="match status" value="1"/>
</dbReference>
<feature type="domain" description="Bacterial Ig" evidence="5">
    <location>
        <begin position="837"/>
        <end position="916"/>
    </location>
</feature>
<dbReference type="Pfam" id="PF11924">
    <property type="entry name" value="IAT_beta"/>
    <property type="match status" value="1"/>
</dbReference>